<evidence type="ECO:0000256" key="1">
    <source>
        <dbReference type="ARBA" id="ARBA00004123"/>
    </source>
</evidence>
<feature type="compositionally biased region" description="Basic and acidic residues" evidence="11">
    <location>
        <begin position="367"/>
        <end position="390"/>
    </location>
</feature>
<dbReference type="Gene3D" id="3.70.10.10">
    <property type="match status" value="1"/>
</dbReference>
<evidence type="ECO:0000256" key="2">
    <source>
        <dbReference type="ARBA" id="ARBA00010991"/>
    </source>
</evidence>
<evidence type="ECO:0000256" key="5">
    <source>
        <dbReference type="ARBA" id="ARBA00022801"/>
    </source>
</evidence>
<evidence type="ECO:0000256" key="10">
    <source>
        <dbReference type="PIRNR" id="PIRNR011769"/>
    </source>
</evidence>
<evidence type="ECO:0000313" key="12">
    <source>
        <dbReference type="EMBL" id="CAI4036643.1"/>
    </source>
</evidence>
<dbReference type="Proteomes" id="UP001161438">
    <property type="component" value="Chromosome 15"/>
</dbReference>
<dbReference type="GO" id="GO:0003684">
    <property type="term" value="F:damaged DNA binding"/>
    <property type="evidence" value="ECO:0007669"/>
    <property type="project" value="UniProtKB-UniRule"/>
</dbReference>
<sequence>MRINSELANKFSASTVHLEHITTALSCLTPFGSKDDVLIFIDADGLSFVRENNHVIKIQLLLSRELFMSYSYRNETEDHMKLCVKINHILDSVNVMNRNSDDIVECTLSYDGHGSPFVLIFEDSFISERVEYSTYLIKDFDTTVLELDRERICFEAIIKGEALHSALKDLKEIGCKECYVYAKTEANDENIFALISKSQLGFSKIRLPNNRSVLEKLQVFDGDSTSIIAGSAVIGFFDFTAFDKIRKSTKIASKVLFRMDVHGVLSVNILSQTDDVIITDTTRPSNNRLNGIHQLQLPKDYPGIVIEVCMLEKESIDEAAQAEIELLMETNELTHRGNFKKPSIIKRYDAVGDNKLSNDNLLQLNGEKIRLPSEENKNNNKEDEGEESHYKYPTNDIPLFF</sequence>
<dbReference type="GO" id="GO:0004518">
    <property type="term" value="F:nuclease activity"/>
    <property type="evidence" value="ECO:0007669"/>
    <property type="project" value="UniProtKB-KW"/>
</dbReference>
<dbReference type="PANTHER" id="PTHR10870:SF0">
    <property type="entry name" value="CELL CYCLE CHECKPOINT PROTEIN RAD1"/>
    <property type="match status" value="1"/>
</dbReference>
<dbReference type="InterPro" id="IPR003021">
    <property type="entry name" value="Rad1_Rec1_Rad17"/>
</dbReference>
<dbReference type="PRINTS" id="PR01245">
    <property type="entry name" value="RAD1REC1"/>
</dbReference>
<dbReference type="GO" id="GO:0016787">
    <property type="term" value="F:hydrolase activity"/>
    <property type="evidence" value="ECO:0007669"/>
    <property type="project" value="UniProtKB-KW"/>
</dbReference>
<name>A0AA35ITI7_SACMI</name>
<dbReference type="FunFam" id="3.70.10.10:FF:000017">
    <property type="entry name" value="DNA damage checkpoint control protein RAD17"/>
    <property type="match status" value="1"/>
</dbReference>
<reference evidence="12" key="1">
    <citation type="submission" date="2022-10" db="EMBL/GenBank/DDBJ databases">
        <authorList>
            <person name="Byrne P K."/>
        </authorList>
    </citation>
    <scope>NUCLEOTIDE SEQUENCE</scope>
    <source>
        <strain evidence="12">IFO1815</strain>
    </source>
</reference>
<evidence type="ECO:0000256" key="6">
    <source>
        <dbReference type="ARBA" id="ARBA00023125"/>
    </source>
</evidence>
<keyword evidence="8 10" id="KW-0539">Nucleus</keyword>
<dbReference type="GO" id="GO:0030896">
    <property type="term" value="C:checkpoint clamp complex"/>
    <property type="evidence" value="ECO:0007669"/>
    <property type="project" value="UniProtKB-UniRule"/>
</dbReference>
<comment type="function">
    <text evidence="10">Component of the checkpoint clamp complex involved in the surveillance mechanism that allows the DNA repair pathways to act to restore the integrity of the DNA prior to DNA synthesis or separation of the replicated chromosomes.</text>
</comment>
<keyword evidence="7 10" id="KW-0234">DNA repair</keyword>
<gene>
    <name evidence="12" type="primary">SMKI15G4940</name>
    <name evidence="12" type="ORF">SMKI_15G4940</name>
</gene>
<dbReference type="GO" id="GO:0000077">
    <property type="term" value="P:DNA damage checkpoint signaling"/>
    <property type="evidence" value="ECO:0007669"/>
    <property type="project" value="UniProtKB-UniRule"/>
</dbReference>
<evidence type="ECO:0000256" key="8">
    <source>
        <dbReference type="ARBA" id="ARBA00023242"/>
    </source>
</evidence>
<dbReference type="AlphaFoldDB" id="A0AA35ITI7"/>
<keyword evidence="4 10" id="KW-0227">DNA damage</keyword>
<dbReference type="RefSeq" id="XP_056079761.1">
    <property type="nucleotide sequence ID" value="XM_056225999.1"/>
</dbReference>
<keyword evidence="3 10" id="KW-0540">Nuclease</keyword>
<dbReference type="GO" id="GO:0007131">
    <property type="term" value="P:reciprocal meiotic recombination"/>
    <property type="evidence" value="ECO:0007669"/>
    <property type="project" value="InterPro"/>
</dbReference>
<dbReference type="Pfam" id="PF02144">
    <property type="entry name" value="Rad1"/>
    <property type="match status" value="1"/>
</dbReference>
<dbReference type="PANTHER" id="PTHR10870">
    <property type="entry name" value="CELL CYCLE CHECKPOINT PROTEIN RAD1"/>
    <property type="match status" value="1"/>
</dbReference>
<dbReference type="GeneID" id="80921550"/>
<accession>A0AA35ITI7</accession>
<protein>
    <recommendedName>
        <fullName evidence="9 10">DNA damage checkpoint control protein RAD17</fullName>
    </recommendedName>
</protein>
<dbReference type="GO" id="GO:0006302">
    <property type="term" value="P:double-strand break repair"/>
    <property type="evidence" value="ECO:0007669"/>
    <property type="project" value="UniProtKB-UniRule"/>
</dbReference>
<feature type="region of interest" description="Disordered" evidence="11">
    <location>
        <begin position="367"/>
        <end position="397"/>
    </location>
</feature>
<evidence type="ECO:0000256" key="11">
    <source>
        <dbReference type="SAM" id="MobiDB-lite"/>
    </source>
</evidence>
<dbReference type="InterPro" id="IPR016587">
    <property type="entry name" value="Rad17"/>
</dbReference>
<keyword evidence="13" id="KW-1185">Reference proteome</keyword>
<proteinExistence type="inferred from homology"/>
<evidence type="ECO:0000256" key="7">
    <source>
        <dbReference type="ARBA" id="ARBA00023204"/>
    </source>
</evidence>
<evidence type="ECO:0000313" key="13">
    <source>
        <dbReference type="Proteomes" id="UP001161438"/>
    </source>
</evidence>
<dbReference type="GO" id="GO:0003690">
    <property type="term" value="F:double-stranded DNA binding"/>
    <property type="evidence" value="ECO:0007669"/>
    <property type="project" value="InterPro"/>
</dbReference>
<evidence type="ECO:0000256" key="3">
    <source>
        <dbReference type="ARBA" id="ARBA00022722"/>
    </source>
</evidence>
<keyword evidence="6 10" id="KW-0238">DNA-binding</keyword>
<comment type="subcellular location">
    <subcellularLocation>
        <location evidence="1 10">Nucleus</location>
    </subcellularLocation>
</comment>
<dbReference type="PIRSF" id="PIRSF011769">
    <property type="entry name" value="Cell_cycle_RAD17"/>
    <property type="match status" value="1"/>
</dbReference>
<dbReference type="EMBL" id="OX365771">
    <property type="protein sequence ID" value="CAI4036643.1"/>
    <property type="molecule type" value="Genomic_DNA"/>
</dbReference>
<evidence type="ECO:0000256" key="4">
    <source>
        <dbReference type="ARBA" id="ARBA00022763"/>
    </source>
</evidence>
<organism evidence="12 13">
    <name type="scientific">Saccharomyces mikatae IFO 1815</name>
    <dbReference type="NCBI Taxonomy" id="226126"/>
    <lineage>
        <taxon>Eukaryota</taxon>
        <taxon>Fungi</taxon>
        <taxon>Dikarya</taxon>
        <taxon>Ascomycota</taxon>
        <taxon>Saccharomycotina</taxon>
        <taxon>Saccharomycetes</taxon>
        <taxon>Saccharomycetales</taxon>
        <taxon>Saccharomycetaceae</taxon>
        <taxon>Saccharomyces</taxon>
    </lineage>
</organism>
<keyword evidence="5 10" id="KW-0378">Hydrolase</keyword>
<comment type="similarity">
    <text evidence="2 10">Belongs to the rad1 family.</text>
</comment>
<evidence type="ECO:0000256" key="9">
    <source>
        <dbReference type="ARBA" id="ARBA00069536"/>
    </source>
</evidence>